<evidence type="ECO:0000313" key="1">
    <source>
        <dbReference type="EMBL" id="TFK35890.1"/>
    </source>
</evidence>
<reference evidence="1 2" key="1">
    <citation type="journal article" date="2019" name="Nat. Ecol. Evol.">
        <title>Megaphylogeny resolves global patterns of mushroom evolution.</title>
        <authorList>
            <person name="Varga T."/>
            <person name="Krizsan K."/>
            <person name="Foldi C."/>
            <person name="Dima B."/>
            <person name="Sanchez-Garcia M."/>
            <person name="Sanchez-Ramirez S."/>
            <person name="Szollosi G.J."/>
            <person name="Szarkandi J.G."/>
            <person name="Papp V."/>
            <person name="Albert L."/>
            <person name="Andreopoulos W."/>
            <person name="Angelini C."/>
            <person name="Antonin V."/>
            <person name="Barry K.W."/>
            <person name="Bougher N.L."/>
            <person name="Buchanan P."/>
            <person name="Buyck B."/>
            <person name="Bense V."/>
            <person name="Catcheside P."/>
            <person name="Chovatia M."/>
            <person name="Cooper J."/>
            <person name="Damon W."/>
            <person name="Desjardin D."/>
            <person name="Finy P."/>
            <person name="Geml J."/>
            <person name="Haridas S."/>
            <person name="Hughes K."/>
            <person name="Justo A."/>
            <person name="Karasinski D."/>
            <person name="Kautmanova I."/>
            <person name="Kiss B."/>
            <person name="Kocsube S."/>
            <person name="Kotiranta H."/>
            <person name="LaButti K.M."/>
            <person name="Lechner B.E."/>
            <person name="Liimatainen K."/>
            <person name="Lipzen A."/>
            <person name="Lukacs Z."/>
            <person name="Mihaltcheva S."/>
            <person name="Morgado L.N."/>
            <person name="Niskanen T."/>
            <person name="Noordeloos M.E."/>
            <person name="Ohm R.A."/>
            <person name="Ortiz-Santana B."/>
            <person name="Ovrebo C."/>
            <person name="Racz N."/>
            <person name="Riley R."/>
            <person name="Savchenko A."/>
            <person name="Shiryaev A."/>
            <person name="Soop K."/>
            <person name="Spirin V."/>
            <person name="Szebenyi C."/>
            <person name="Tomsovsky M."/>
            <person name="Tulloss R.E."/>
            <person name="Uehling J."/>
            <person name="Grigoriev I.V."/>
            <person name="Vagvolgyi C."/>
            <person name="Papp T."/>
            <person name="Martin F.M."/>
            <person name="Miettinen O."/>
            <person name="Hibbett D.S."/>
            <person name="Nagy L.G."/>
        </authorList>
    </citation>
    <scope>NUCLEOTIDE SEQUENCE [LARGE SCALE GENOMIC DNA]</scope>
    <source>
        <strain evidence="1 2">CBS 166.37</strain>
    </source>
</reference>
<gene>
    <name evidence="1" type="ORF">BDQ12DRAFT_267695</name>
</gene>
<name>A0A5C3LSH6_9AGAR</name>
<dbReference type="OrthoDB" id="2961574at2759"/>
<dbReference type="AlphaFoldDB" id="A0A5C3LSH6"/>
<protein>
    <submittedName>
        <fullName evidence="1">Uncharacterized protein</fullName>
    </submittedName>
</protein>
<organism evidence="1 2">
    <name type="scientific">Crucibulum laeve</name>
    <dbReference type="NCBI Taxonomy" id="68775"/>
    <lineage>
        <taxon>Eukaryota</taxon>
        <taxon>Fungi</taxon>
        <taxon>Dikarya</taxon>
        <taxon>Basidiomycota</taxon>
        <taxon>Agaricomycotina</taxon>
        <taxon>Agaricomycetes</taxon>
        <taxon>Agaricomycetidae</taxon>
        <taxon>Agaricales</taxon>
        <taxon>Agaricineae</taxon>
        <taxon>Nidulariaceae</taxon>
        <taxon>Crucibulum</taxon>
    </lineage>
</organism>
<evidence type="ECO:0000313" key="2">
    <source>
        <dbReference type="Proteomes" id="UP000308652"/>
    </source>
</evidence>
<keyword evidence="2" id="KW-1185">Reference proteome</keyword>
<proteinExistence type="predicted"/>
<accession>A0A5C3LSH6</accession>
<dbReference type="Proteomes" id="UP000308652">
    <property type="component" value="Unassembled WGS sequence"/>
</dbReference>
<dbReference type="EMBL" id="ML213618">
    <property type="protein sequence ID" value="TFK35890.1"/>
    <property type="molecule type" value="Genomic_DNA"/>
</dbReference>
<sequence length="243" mass="27375">MTSFMAYSRFYKQSSKLISGVIGQAKCCGSLIHQRSVRRRVRPQISTFDPARLVPEDYFDLSSRIAPNIKISTAPTPLNPYYDVRNRAYLPYPPGTRGFYYFHSDPSLPAAAAQIRFRVTPSPDPASFSEGKDLLRPSTLPWSLQILGLASDPPKPMLKELVKQGLVNTPLLEQCMAFYAKEPLSQYSHIATSLDDPFLVQFPVTVITFNTLGFRRMGKFILPFEKRNSLGIHDNKRTPLLSG</sequence>